<dbReference type="EMBL" id="CABDUW010003619">
    <property type="protein sequence ID" value="VTJ89512.1"/>
    <property type="molecule type" value="Genomic_DNA"/>
</dbReference>
<sequence length="148" mass="16554">MAGPVKVALLVNLCVSTLNLPFLTCFCNQTEKTIANFSISCAQFHQGFLNGSSPYFTPKGLNVHNRKGSCCILLVVSKLHLTILGTWDLFCQIRKGKVQQMESKSISLFCNNRNESGSPVLIGMYQFNLAKDLKEHKKSFPLNLIIYH</sequence>
<keyword evidence="3" id="KW-1185">Reference proteome</keyword>
<accession>A0A5E4D8K8</accession>
<dbReference type="Proteomes" id="UP000335636">
    <property type="component" value="Unassembled WGS sequence"/>
</dbReference>
<dbReference type="AlphaFoldDB" id="A0A5E4D8K8"/>
<keyword evidence="1" id="KW-0732">Signal</keyword>
<proteinExistence type="predicted"/>
<feature type="signal peptide" evidence="1">
    <location>
        <begin position="1"/>
        <end position="19"/>
    </location>
</feature>
<feature type="chain" id="PRO_5023031643" evidence="1">
    <location>
        <begin position="20"/>
        <end position="148"/>
    </location>
</feature>
<gene>
    <name evidence="2" type="ORF">MONAX_5E035388</name>
</gene>
<reference evidence="2" key="1">
    <citation type="submission" date="2019-04" db="EMBL/GenBank/DDBJ databases">
        <authorList>
            <person name="Alioto T."/>
            <person name="Alioto T."/>
        </authorList>
    </citation>
    <scope>NUCLEOTIDE SEQUENCE [LARGE SCALE GENOMIC DNA]</scope>
</reference>
<comment type="caution">
    <text evidence="2">The sequence shown here is derived from an EMBL/GenBank/DDBJ whole genome shotgun (WGS) entry which is preliminary data.</text>
</comment>
<evidence type="ECO:0000313" key="2">
    <source>
        <dbReference type="EMBL" id="VTJ89512.1"/>
    </source>
</evidence>
<protein>
    <submittedName>
        <fullName evidence="2">Uncharacterized protein</fullName>
    </submittedName>
</protein>
<organism evidence="2 3">
    <name type="scientific">Marmota monax</name>
    <name type="common">Woodchuck</name>
    <dbReference type="NCBI Taxonomy" id="9995"/>
    <lineage>
        <taxon>Eukaryota</taxon>
        <taxon>Metazoa</taxon>
        <taxon>Chordata</taxon>
        <taxon>Craniata</taxon>
        <taxon>Vertebrata</taxon>
        <taxon>Euteleostomi</taxon>
        <taxon>Mammalia</taxon>
        <taxon>Eutheria</taxon>
        <taxon>Euarchontoglires</taxon>
        <taxon>Glires</taxon>
        <taxon>Rodentia</taxon>
        <taxon>Sciuromorpha</taxon>
        <taxon>Sciuridae</taxon>
        <taxon>Xerinae</taxon>
        <taxon>Marmotini</taxon>
        <taxon>Marmota</taxon>
    </lineage>
</organism>
<evidence type="ECO:0000313" key="3">
    <source>
        <dbReference type="Proteomes" id="UP000335636"/>
    </source>
</evidence>
<evidence type="ECO:0000256" key="1">
    <source>
        <dbReference type="SAM" id="SignalP"/>
    </source>
</evidence>
<name>A0A5E4D8K8_MARMO</name>